<evidence type="ECO:0000313" key="5">
    <source>
        <dbReference type="EMBL" id="EDW06297.2"/>
    </source>
</evidence>
<dbReference type="KEGG" id="dmo:Dmoj_GI21655"/>
<gene>
    <name evidence="5" type="primary">Dmoj\GI21655</name>
    <name evidence="5" type="ORF">Dmoj_GI21655</name>
</gene>
<feature type="compositionally biased region" description="Acidic residues" evidence="3">
    <location>
        <begin position="429"/>
        <end position="446"/>
    </location>
</feature>
<dbReference type="eggNOG" id="ENOG502QRB1">
    <property type="taxonomic scope" value="Eukaryota"/>
</dbReference>
<dbReference type="HOGENOM" id="CLU_424711_0_0_1"/>
<name>B4L538_DROMO</name>
<comment type="similarity">
    <text evidence="2">Belongs to the DM7 family.</text>
</comment>
<feature type="region of interest" description="Disordered" evidence="3">
    <location>
        <begin position="495"/>
        <end position="535"/>
    </location>
</feature>
<dbReference type="EMBL" id="CH933811">
    <property type="protein sequence ID" value="EDW06297.2"/>
    <property type="molecule type" value="Genomic_DNA"/>
</dbReference>
<organism evidence="5 6">
    <name type="scientific">Drosophila mojavensis</name>
    <name type="common">Fruit fly</name>
    <dbReference type="NCBI Taxonomy" id="7230"/>
    <lineage>
        <taxon>Eukaryota</taxon>
        <taxon>Metazoa</taxon>
        <taxon>Ecdysozoa</taxon>
        <taxon>Arthropoda</taxon>
        <taxon>Hexapoda</taxon>
        <taxon>Insecta</taxon>
        <taxon>Pterygota</taxon>
        <taxon>Neoptera</taxon>
        <taxon>Endopterygota</taxon>
        <taxon>Diptera</taxon>
        <taxon>Brachycera</taxon>
        <taxon>Muscomorpha</taxon>
        <taxon>Ephydroidea</taxon>
        <taxon>Drosophilidae</taxon>
        <taxon>Drosophila</taxon>
    </lineage>
</organism>
<reference evidence="5 6" key="1">
    <citation type="journal article" date="2007" name="Nature">
        <title>Evolution of genes and genomes on the Drosophila phylogeny.</title>
        <authorList>
            <consortium name="Drosophila 12 Genomes Consortium"/>
            <person name="Clark A.G."/>
            <person name="Eisen M.B."/>
            <person name="Smith D.R."/>
            <person name="Bergman C.M."/>
            <person name="Oliver B."/>
            <person name="Markow T.A."/>
            <person name="Kaufman T.C."/>
            <person name="Kellis M."/>
            <person name="Gelbart W."/>
            <person name="Iyer V.N."/>
            <person name="Pollard D.A."/>
            <person name="Sackton T.B."/>
            <person name="Larracuente A.M."/>
            <person name="Singh N.D."/>
            <person name="Abad J.P."/>
            <person name="Abt D.N."/>
            <person name="Adryan B."/>
            <person name="Aguade M."/>
            <person name="Akashi H."/>
            <person name="Anderson W.W."/>
            <person name="Aquadro C.F."/>
            <person name="Ardell D.H."/>
            <person name="Arguello R."/>
            <person name="Artieri C.G."/>
            <person name="Barbash D.A."/>
            <person name="Barker D."/>
            <person name="Barsanti P."/>
            <person name="Batterham P."/>
            <person name="Batzoglou S."/>
            <person name="Begun D."/>
            <person name="Bhutkar A."/>
            <person name="Blanco E."/>
            <person name="Bosak S.A."/>
            <person name="Bradley R.K."/>
            <person name="Brand A.D."/>
            <person name="Brent M.R."/>
            <person name="Brooks A.N."/>
            <person name="Brown R.H."/>
            <person name="Butlin R.K."/>
            <person name="Caggese C."/>
            <person name="Calvi B.R."/>
            <person name="Bernardo de Carvalho A."/>
            <person name="Caspi A."/>
            <person name="Castrezana S."/>
            <person name="Celniker S.E."/>
            <person name="Chang J.L."/>
            <person name="Chapple C."/>
            <person name="Chatterji S."/>
            <person name="Chinwalla A."/>
            <person name="Civetta A."/>
            <person name="Clifton S.W."/>
            <person name="Comeron J.M."/>
            <person name="Costello J.C."/>
            <person name="Coyne J.A."/>
            <person name="Daub J."/>
            <person name="David R.G."/>
            <person name="Delcher A.L."/>
            <person name="Delehaunty K."/>
            <person name="Do C.B."/>
            <person name="Ebling H."/>
            <person name="Edwards K."/>
            <person name="Eickbush T."/>
            <person name="Evans J.D."/>
            <person name="Filipski A."/>
            <person name="Findeiss S."/>
            <person name="Freyhult E."/>
            <person name="Fulton L."/>
            <person name="Fulton R."/>
            <person name="Garcia A.C."/>
            <person name="Gardiner A."/>
            <person name="Garfield D.A."/>
            <person name="Garvin B.E."/>
            <person name="Gibson G."/>
            <person name="Gilbert D."/>
            <person name="Gnerre S."/>
            <person name="Godfrey J."/>
            <person name="Good R."/>
            <person name="Gotea V."/>
            <person name="Gravely B."/>
            <person name="Greenberg A.J."/>
            <person name="Griffiths-Jones S."/>
            <person name="Gross S."/>
            <person name="Guigo R."/>
            <person name="Gustafson E.A."/>
            <person name="Haerty W."/>
            <person name="Hahn M.W."/>
            <person name="Halligan D.L."/>
            <person name="Halpern A.L."/>
            <person name="Halter G.M."/>
            <person name="Han M.V."/>
            <person name="Heger A."/>
            <person name="Hillier L."/>
            <person name="Hinrichs A.S."/>
            <person name="Holmes I."/>
            <person name="Hoskins R.A."/>
            <person name="Hubisz M.J."/>
            <person name="Hultmark D."/>
            <person name="Huntley M.A."/>
            <person name="Jaffe D.B."/>
            <person name="Jagadeeshan S."/>
            <person name="Jeck W.R."/>
            <person name="Johnson J."/>
            <person name="Jones C.D."/>
            <person name="Jordan W.C."/>
            <person name="Karpen G.H."/>
            <person name="Kataoka E."/>
            <person name="Keightley P.D."/>
            <person name="Kheradpour P."/>
            <person name="Kirkness E.F."/>
            <person name="Koerich L.B."/>
            <person name="Kristiansen K."/>
            <person name="Kudrna D."/>
            <person name="Kulathinal R.J."/>
            <person name="Kumar S."/>
            <person name="Kwok R."/>
            <person name="Lander E."/>
            <person name="Langley C.H."/>
            <person name="Lapoint R."/>
            <person name="Lazzaro B.P."/>
            <person name="Lee S.J."/>
            <person name="Levesque L."/>
            <person name="Li R."/>
            <person name="Lin C.F."/>
            <person name="Lin M.F."/>
            <person name="Lindblad-Toh K."/>
            <person name="Llopart A."/>
            <person name="Long M."/>
            <person name="Low L."/>
            <person name="Lozovsky E."/>
            <person name="Lu J."/>
            <person name="Luo M."/>
            <person name="Machado C.A."/>
            <person name="Makalowski W."/>
            <person name="Marzo M."/>
            <person name="Matsuda M."/>
            <person name="Matzkin L."/>
            <person name="McAllister B."/>
            <person name="McBride C.S."/>
            <person name="McKernan B."/>
            <person name="McKernan K."/>
            <person name="Mendez-Lago M."/>
            <person name="Minx P."/>
            <person name="Mollenhauer M.U."/>
            <person name="Montooth K."/>
            <person name="Mount S.M."/>
            <person name="Mu X."/>
            <person name="Myers E."/>
            <person name="Negre B."/>
            <person name="Newfeld S."/>
            <person name="Nielsen R."/>
            <person name="Noor M.A."/>
            <person name="O'Grady P."/>
            <person name="Pachter L."/>
            <person name="Papaceit M."/>
            <person name="Parisi M.J."/>
            <person name="Parisi M."/>
            <person name="Parts L."/>
            <person name="Pedersen J.S."/>
            <person name="Pesole G."/>
            <person name="Phillippy A.M."/>
            <person name="Ponting C.P."/>
            <person name="Pop M."/>
            <person name="Porcelli D."/>
            <person name="Powell J.R."/>
            <person name="Prohaska S."/>
            <person name="Pruitt K."/>
            <person name="Puig M."/>
            <person name="Quesneville H."/>
            <person name="Ram K.R."/>
            <person name="Rand D."/>
            <person name="Rasmussen M.D."/>
            <person name="Reed L.K."/>
            <person name="Reenan R."/>
            <person name="Reily A."/>
            <person name="Remington K.A."/>
            <person name="Rieger T.T."/>
            <person name="Ritchie M.G."/>
            <person name="Robin C."/>
            <person name="Rogers Y.H."/>
            <person name="Rohde C."/>
            <person name="Rozas J."/>
            <person name="Rubenfield M.J."/>
            <person name="Ruiz A."/>
            <person name="Russo S."/>
            <person name="Salzberg S.L."/>
            <person name="Sanchez-Gracia A."/>
            <person name="Saranga D.J."/>
            <person name="Sato H."/>
            <person name="Schaeffer S.W."/>
            <person name="Schatz M.C."/>
            <person name="Schlenke T."/>
            <person name="Schwartz R."/>
            <person name="Segarra C."/>
            <person name="Singh R.S."/>
            <person name="Sirot L."/>
            <person name="Sirota M."/>
            <person name="Sisneros N.B."/>
            <person name="Smith C.D."/>
            <person name="Smith T.F."/>
            <person name="Spieth J."/>
            <person name="Stage D.E."/>
            <person name="Stark A."/>
            <person name="Stephan W."/>
            <person name="Strausberg R.L."/>
            <person name="Strempel S."/>
            <person name="Sturgill D."/>
            <person name="Sutton G."/>
            <person name="Sutton G.G."/>
            <person name="Tao W."/>
            <person name="Teichmann S."/>
            <person name="Tobari Y.N."/>
            <person name="Tomimura Y."/>
            <person name="Tsolas J.M."/>
            <person name="Valente V.L."/>
            <person name="Venter E."/>
            <person name="Venter J.C."/>
            <person name="Vicario S."/>
            <person name="Vieira F.G."/>
            <person name="Vilella A.J."/>
            <person name="Villasante A."/>
            <person name="Walenz B."/>
            <person name="Wang J."/>
            <person name="Wasserman M."/>
            <person name="Watts T."/>
            <person name="Wilson D."/>
            <person name="Wilson R.K."/>
            <person name="Wing R.A."/>
            <person name="Wolfner M.F."/>
            <person name="Wong A."/>
            <person name="Wong G.K."/>
            <person name="Wu C.I."/>
            <person name="Wu G."/>
            <person name="Yamamoto D."/>
            <person name="Yang H.P."/>
            <person name="Yang S.P."/>
            <person name="Yorke J.A."/>
            <person name="Yoshida K."/>
            <person name="Zdobnov E."/>
            <person name="Zhang P."/>
            <person name="Zhang Y."/>
            <person name="Zimin A.V."/>
            <person name="Baldwin J."/>
            <person name="Abdouelleil A."/>
            <person name="Abdulkadir J."/>
            <person name="Abebe A."/>
            <person name="Abera B."/>
            <person name="Abreu J."/>
            <person name="Acer S.C."/>
            <person name="Aftuck L."/>
            <person name="Alexander A."/>
            <person name="An P."/>
            <person name="Anderson E."/>
            <person name="Anderson S."/>
            <person name="Arachi H."/>
            <person name="Azer M."/>
            <person name="Bachantsang P."/>
            <person name="Barry A."/>
            <person name="Bayul T."/>
            <person name="Berlin A."/>
            <person name="Bessette D."/>
            <person name="Bloom T."/>
            <person name="Blye J."/>
            <person name="Boguslavskiy L."/>
            <person name="Bonnet C."/>
            <person name="Boukhgalter B."/>
            <person name="Bourzgui I."/>
            <person name="Brown A."/>
            <person name="Cahill P."/>
            <person name="Channer S."/>
            <person name="Cheshatsang Y."/>
            <person name="Chuda L."/>
            <person name="Citroen M."/>
            <person name="Collymore A."/>
            <person name="Cooke P."/>
            <person name="Costello M."/>
            <person name="D'Aco K."/>
            <person name="Daza R."/>
            <person name="De Haan G."/>
            <person name="DeGray S."/>
            <person name="DeMaso C."/>
            <person name="Dhargay N."/>
            <person name="Dooley K."/>
            <person name="Dooley E."/>
            <person name="Doricent M."/>
            <person name="Dorje P."/>
            <person name="Dorjee K."/>
            <person name="Dupes A."/>
            <person name="Elong R."/>
            <person name="Falk J."/>
            <person name="Farina A."/>
            <person name="Faro S."/>
            <person name="Ferguson D."/>
            <person name="Fisher S."/>
            <person name="Foley C.D."/>
            <person name="Franke A."/>
            <person name="Friedrich D."/>
            <person name="Gadbois L."/>
            <person name="Gearin G."/>
            <person name="Gearin C.R."/>
            <person name="Giannoukos G."/>
            <person name="Goode T."/>
            <person name="Graham J."/>
            <person name="Grandbois E."/>
            <person name="Grewal S."/>
            <person name="Gyaltsen K."/>
            <person name="Hafez N."/>
            <person name="Hagos B."/>
            <person name="Hall J."/>
            <person name="Henson C."/>
            <person name="Hollinger A."/>
            <person name="Honan T."/>
            <person name="Huard M.D."/>
            <person name="Hughes L."/>
            <person name="Hurhula B."/>
            <person name="Husby M.E."/>
            <person name="Kamat A."/>
            <person name="Kanga B."/>
            <person name="Kashin S."/>
            <person name="Khazanovich D."/>
            <person name="Kisner P."/>
            <person name="Lance K."/>
            <person name="Lara M."/>
            <person name="Lee W."/>
            <person name="Lennon N."/>
            <person name="Letendre F."/>
            <person name="LeVine R."/>
            <person name="Lipovsky A."/>
            <person name="Liu X."/>
            <person name="Liu J."/>
            <person name="Liu S."/>
            <person name="Lokyitsang T."/>
            <person name="Lokyitsang Y."/>
            <person name="Lubonja R."/>
            <person name="Lui A."/>
            <person name="MacDonald P."/>
            <person name="Magnisalis V."/>
            <person name="Maru K."/>
            <person name="Matthews C."/>
            <person name="McCusker W."/>
            <person name="McDonough S."/>
            <person name="Mehta T."/>
            <person name="Meldrim J."/>
            <person name="Meneus L."/>
            <person name="Mihai O."/>
            <person name="Mihalev A."/>
            <person name="Mihova T."/>
            <person name="Mittelman R."/>
            <person name="Mlenga V."/>
            <person name="Montmayeur A."/>
            <person name="Mulrain L."/>
            <person name="Navidi A."/>
            <person name="Naylor J."/>
            <person name="Negash T."/>
            <person name="Nguyen T."/>
            <person name="Nguyen N."/>
            <person name="Nicol R."/>
            <person name="Norbu C."/>
            <person name="Norbu N."/>
            <person name="Novod N."/>
            <person name="O'Neill B."/>
            <person name="Osman S."/>
            <person name="Markiewicz E."/>
            <person name="Oyono O.L."/>
            <person name="Patti C."/>
            <person name="Phunkhang P."/>
            <person name="Pierre F."/>
            <person name="Priest M."/>
            <person name="Raghuraman S."/>
            <person name="Rege F."/>
            <person name="Reyes R."/>
            <person name="Rise C."/>
            <person name="Rogov P."/>
            <person name="Ross K."/>
            <person name="Ryan E."/>
            <person name="Settipalli S."/>
            <person name="Shea T."/>
            <person name="Sherpa N."/>
            <person name="Shi L."/>
            <person name="Shih D."/>
            <person name="Sparrow T."/>
            <person name="Spaulding J."/>
            <person name="Stalker J."/>
            <person name="Stange-Thomann N."/>
            <person name="Stavropoulos S."/>
            <person name="Stone C."/>
            <person name="Strader C."/>
            <person name="Tesfaye S."/>
            <person name="Thomson T."/>
            <person name="Thoulutsang Y."/>
            <person name="Thoulutsang D."/>
            <person name="Topham K."/>
            <person name="Topping I."/>
            <person name="Tsamla T."/>
            <person name="Vassiliev H."/>
            <person name="Vo A."/>
            <person name="Wangchuk T."/>
            <person name="Wangdi T."/>
            <person name="Weiand M."/>
            <person name="Wilkinson J."/>
            <person name="Wilson A."/>
            <person name="Yadav S."/>
            <person name="Young G."/>
            <person name="Yu Q."/>
            <person name="Zembek L."/>
            <person name="Zhong D."/>
            <person name="Zimmer A."/>
            <person name="Zwirko Z."/>
            <person name="Jaffe D.B."/>
            <person name="Alvarez P."/>
            <person name="Brockman W."/>
            <person name="Butler J."/>
            <person name="Chin C."/>
            <person name="Gnerre S."/>
            <person name="Grabherr M."/>
            <person name="Kleber M."/>
            <person name="Mauceli E."/>
            <person name="MacCallum I."/>
        </authorList>
    </citation>
    <scope>NUCLEOTIDE SEQUENCE [LARGE SCALE GENOMIC DNA]</scope>
    <source>
        <strain evidence="6">Tucson 15081-1352.22</strain>
    </source>
</reference>
<dbReference type="InterPro" id="IPR006610">
    <property type="entry name" value="DM7"/>
</dbReference>
<keyword evidence="6" id="KW-1185">Reference proteome</keyword>
<evidence type="ECO:0000256" key="1">
    <source>
        <dbReference type="ARBA" id="ARBA00022737"/>
    </source>
</evidence>
<dbReference type="SMART" id="SM00688">
    <property type="entry name" value="DM7"/>
    <property type="match status" value="2"/>
</dbReference>
<evidence type="ECO:0000256" key="2">
    <source>
        <dbReference type="ARBA" id="ARBA00025725"/>
    </source>
</evidence>
<feature type="compositionally biased region" description="Low complexity" evidence="3">
    <location>
        <begin position="417"/>
        <end position="428"/>
    </location>
</feature>
<feature type="domain" description="DM7" evidence="4">
    <location>
        <begin position="276"/>
        <end position="380"/>
    </location>
</feature>
<dbReference type="AlphaFoldDB" id="B4L538"/>
<feature type="domain" description="DM7" evidence="4">
    <location>
        <begin position="99"/>
        <end position="184"/>
    </location>
</feature>
<evidence type="ECO:0000313" key="6">
    <source>
        <dbReference type="Proteomes" id="UP000009192"/>
    </source>
</evidence>
<accession>B4L538</accession>
<dbReference type="Proteomes" id="UP000009192">
    <property type="component" value="Unassembled WGS sequence"/>
</dbReference>
<evidence type="ECO:0000259" key="4">
    <source>
        <dbReference type="SMART" id="SM00688"/>
    </source>
</evidence>
<sequence>MDFNVEAAVAAAAAAAAQRADGARTVYVGVAVQNSGRKKKNQNEKPPYVFNKDPRYLPNLTKLTFGKRHIEMDGIVMCTLSPQEHRHDAEAAKKSEELRCPVFEIPAKLFPRNAPLHKIMYLPVELLPKGFEAGGIFSTGVLSRKLYPNGLLPSRYSGMTPPLFVGCRLPPGQTQPNAPTATSATLLDLATPDNVVLPTNYLGPEMCLGYIISHTDLLDNVDRSVQRMRSDYTIYVPDLSIVPMMVYHSTPLCITVLSELIHPHVRSAADAALTERTPKVDLPARYFSNESSMVLSEPVHLPRRYLPPGFSAGCVFGSGSLSRSLFMELLKDAPPQFMRDNPVIPPIFIGQWKGKKTPKRYLFPREAYMMNIERPRLEEEVEVMGDELPEASNRQNEQPASEQPAGEQPADDQPAGEQPAGEQPASEEAAGEEPAGEEAAGEEPDLEGAVGGEEPAGEETEYLKEEYLDGSELEDYEYEYEFEYDPELENYEFDEESALSPLEEETDEDNRSTTPFVNSEDGRETAPFKAPNNEMKAMPIGSKPYGGIWFFKVKNQQTVIDALIKDFKTAGIKLASETFDQETLQRACEQWLDLQVRRDEIIAKMVAEQNERNKRFRPRRKPKPSEDESTAADASTIPPPPCPASRLGGMCFKCGAMRK</sequence>
<feature type="region of interest" description="Disordered" evidence="3">
    <location>
        <begin position="611"/>
        <end position="647"/>
    </location>
</feature>
<feature type="region of interest" description="Disordered" evidence="3">
    <location>
        <begin position="390"/>
        <end position="472"/>
    </location>
</feature>
<dbReference type="OrthoDB" id="7867651at2759"/>
<proteinExistence type="inferred from homology"/>
<keyword evidence="1" id="KW-0677">Repeat</keyword>
<dbReference type="InParanoid" id="B4L538"/>
<protein>
    <recommendedName>
        <fullName evidence="4">DM7 domain-containing protein</fullName>
    </recommendedName>
</protein>
<feature type="compositionally biased region" description="Acidic residues" evidence="3">
    <location>
        <begin position="495"/>
        <end position="508"/>
    </location>
</feature>
<feature type="compositionally biased region" description="Polar residues" evidence="3">
    <location>
        <begin position="392"/>
        <end position="401"/>
    </location>
</feature>
<evidence type="ECO:0000256" key="3">
    <source>
        <dbReference type="SAM" id="MobiDB-lite"/>
    </source>
</evidence>